<dbReference type="AlphaFoldDB" id="A0A0C2F771"/>
<reference evidence="2 3" key="1">
    <citation type="journal article" date="2014" name="BMC Genomics">
        <title>Comparative genomics of the major fungal agents of human and animal Sporotrichosis: Sporothrix schenckii and Sporothrix brasiliensis.</title>
        <authorList>
            <person name="Teixeira M.M."/>
            <person name="de Almeida L.G."/>
            <person name="Kubitschek-Barreira P."/>
            <person name="Alves F.L."/>
            <person name="Kioshima E.S."/>
            <person name="Abadio A.K."/>
            <person name="Fernandes L."/>
            <person name="Derengowski L.S."/>
            <person name="Ferreira K.S."/>
            <person name="Souza R.C."/>
            <person name="Ruiz J.C."/>
            <person name="de Andrade N.C."/>
            <person name="Paes H.C."/>
            <person name="Nicola A.M."/>
            <person name="Albuquerque P."/>
            <person name="Gerber A.L."/>
            <person name="Martins V.P."/>
            <person name="Peconick L.D."/>
            <person name="Neto A.V."/>
            <person name="Chaucanez C.B."/>
            <person name="Silva P.A."/>
            <person name="Cunha O.L."/>
            <person name="de Oliveira F.F."/>
            <person name="dos Santos T.C."/>
            <person name="Barros A.L."/>
            <person name="Soares M.A."/>
            <person name="de Oliveira L.M."/>
            <person name="Marini M.M."/>
            <person name="Villalobos-Duno H."/>
            <person name="Cunha M.M."/>
            <person name="de Hoog S."/>
            <person name="da Silveira J.F."/>
            <person name="Henrissat B."/>
            <person name="Nino-Vega G.A."/>
            <person name="Cisalpino P.S."/>
            <person name="Mora-Montes H.M."/>
            <person name="Almeida S.R."/>
            <person name="Stajich J.E."/>
            <person name="Lopes-Bezerra L.M."/>
            <person name="Vasconcelos A.T."/>
            <person name="Felipe M.S."/>
        </authorList>
    </citation>
    <scope>NUCLEOTIDE SEQUENCE [LARGE SCALE GENOMIC DNA]</scope>
    <source>
        <strain evidence="2 3">5110</strain>
    </source>
</reference>
<dbReference type="HOGENOM" id="CLU_1316160_0_0_1"/>
<evidence type="ECO:0000313" key="3">
    <source>
        <dbReference type="Proteomes" id="UP000031575"/>
    </source>
</evidence>
<accession>A0A0C2F771</accession>
<proteinExistence type="predicted"/>
<protein>
    <submittedName>
        <fullName evidence="2">Uncharacterized protein</fullName>
    </submittedName>
</protein>
<feature type="compositionally biased region" description="Polar residues" evidence="1">
    <location>
        <begin position="125"/>
        <end position="137"/>
    </location>
</feature>
<dbReference type="EMBL" id="AWTV01000011">
    <property type="protein sequence ID" value="KIH86893.1"/>
    <property type="molecule type" value="Genomic_DNA"/>
</dbReference>
<comment type="caution">
    <text evidence="2">The sequence shown here is derived from an EMBL/GenBank/DDBJ whole genome shotgun (WGS) entry which is preliminary data.</text>
</comment>
<name>A0A0C2F771_9PEZI</name>
<organism evidence="2 3">
    <name type="scientific">Sporothrix brasiliensis 5110</name>
    <dbReference type="NCBI Taxonomy" id="1398154"/>
    <lineage>
        <taxon>Eukaryota</taxon>
        <taxon>Fungi</taxon>
        <taxon>Dikarya</taxon>
        <taxon>Ascomycota</taxon>
        <taxon>Pezizomycotina</taxon>
        <taxon>Sordariomycetes</taxon>
        <taxon>Sordariomycetidae</taxon>
        <taxon>Ophiostomatales</taxon>
        <taxon>Ophiostomataceae</taxon>
        <taxon>Sporothrix</taxon>
    </lineage>
</organism>
<evidence type="ECO:0000313" key="2">
    <source>
        <dbReference type="EMBL" id="KIH86893.1"/>
    </source>
</evidence>
<dbReference type="GeneID" id="63681950"/>
<keyword evidence="3" id="KW-1185">Reference proteome</keyword>
<dbReference type="VEuPathDB" id="FungiDB:SPBR_08903"/>
<feature type="region of interest" description="Disordered" evidence="1">
    <location>
        <begin position="107"/>
        <end position="143"/>
    </location>
</feature>
<feature type="compositionally biased region" description="Low complexity" evidence="1">
    <location>
        <begin position="107"/>
        <end position="124"/>
    </location>
</feature>
<dbReference type="RefSeq" id="XP_040614903.1">
    <property type="nucleotide sequence ID" value="XM_040767029.1"/>
</dbReference>
<evidence type="ECO:0000256" key="1">
    <source>
        <dbReference type="SAM" id="MobiDB-lite"/>
    </source>
</evidence>
<gene>
    <name evidence="2" type="ORF">SPBR_08903</name>
</gene>
<dbReference type="Proteomes" id="UP000031575">
    <property type="component" value="Unassembled WGS sequence"/>
</dbReference>
<sequence length="209" mass="22727">MEAAVVAPAPPGLTRTKLIHCARSDNRNGEQLVAKLEPLAPLTTTQNALNGSKRSWVWGHVHRAKEQSGAAFHASEAAAGFEENKLFRRVSKESRFRSWSWGRRSGAKASVNDANSNSVNVSSSTRDTQGSSTSTFNGPFEDLDRSETDATVLSNTDMTSATASSPMVDAEASCELQHPIPVHVDDIQRLVSLCKKREKSPSLSYLFQP</sequence>
<dbReference type="OrthoDB" id="5084700at2759"/>